<sequence length="134" mass="14713">MWTFIGIMLRRRACFQSLVSPLCHGILSLRGSGLSERGRDSSPVCHCCGIPRFSPAPFSKVCMVVSPVWPVGDETRLGLCLEARNRVAVQRGSQGRDSSSHPGCRGSDRVYSAREIVSYQPIGAQRPCKSLYDV</sequence>
<name>A0A4Y7TV68_COPMI</name>
<evidence type="ECO:0000313" key="1">
    <source>
        <dbReference type="EMBL" id="TEB38076.1"/>
    </source>
</evidence>
<keyword evidence="2" id="KW-1185">Reference proteome</keyword>
<organism evidence="1 2">
    <name type="scientific">Coprinellus micaceus</name>
    <name type="common">Glistening ink-cap mushroom</name>
    <name type="synonym">Coprinus micaceus</name>
    <dbReference type="NCBI Taxonomy" id="71717"/>
    <lineage>
        <taxon>Eukaryota</taxon>
        <taxon>Fungi</taxon>
        <taxon>Dikarya</taxon>
        <taxon>Basidiomycota</taxon>
        <taxon>Agaricomycotina</taxon>
        <taxon>Agaricomycetes</taxon>
        <taxon>Agaricomycetidae</taxon>
        <taxon>Agaricales</taxon>
        <taxon>Agaricineae</taxon>
        <taxon>Psathyrellaceae</taxon>
        <taxon>Coprinellus</taxon>
    </lineage>
</organism>
<accession>A0A4Y7TV68</accession>
<dbReference type="EMBL" id="QPFP01000003">
    <property type="protein sequence ID" value="TEB38076.1"/>
    <property type="molecule type" value="Genomic_DNA"/>
</dbReference>
<dbReference type="AlphaFoldDB" id="A0A4Y7TV68"/>
<comment type="caution">
    <text evidence="1">The sequence shown here is derived from an EMBL/GenBank/DDBJ whole genome shotgun (WGS) entry which is preliminary data.</text>
</comment>
<dbReference type="Proteomes" id="UP000298030">
    <property type="component" value="Unassembled WGS sequence"/>
</dbReference>
<protein>
    <submittedName>
        <fullName evidence="1">Uncharacterized protein</fullName>
    </submittedName>
</protein>
<proteinExistence type="predicted"/>
<gene>
    <name evidence="1" type="ORF">FA13DRAFT_721739</name>
</gene>
<evidence type="ECO:0000313" key="2">
    <source>
        <dbReference type="Proteomes" id="UP000298030"/>
    </source>
</evidence>
<reference evidence="1 2" key="1">
    <citation type="journal article" date="2019" name="Nat. Ecol. Evol.">
        <title>Megaphylogeny resolves global patterns of mushroom evolution.</title>
        <authorList>
            <person name="Varga T."/>
            <person name="Krizsan K."/>
            <person name="Foldi C."/>
            <person name="Dima B."/>
            <person name="Sanchez-Garcia M."/>
            <person name="Sanchez-Ramirez S."/>
            <person name="Szollosi G.J."/>
            <person name="Szarkandi J.G."/>
            <person name="Papp V."/>
            <person name="Albert L."/>
            <person name="Andreopoulos W."/>
            <person name="Angelini C."/>
            <person name="Antonin V."/>
            <person name="Barry K.W."/>
            <person name="Bougher N.L."/>
            <person name="Buchanan P."/>
            <person name="Buyck B."/>
            <person name="Bense V."/>
            <person name="Catcheside P."/>
            <person name="Chovatia M."/>
            <person name="Cooper J."/>
            <person name="Damon W."/>
            <person name="Desjardin D."/>
            <person name="Finy P."/>
            <person name="Geml J."/>
            <person name="Haridas S."/>
            <person name="Hughes K."/>
            <person name="Justo A."/>
            <person name="Karasinski D."/>
            <person name="Kautmanova I."/>
            <person name="Kiss B."/>
            <person name="Kocsube S."/>
            <person name="Kotiranta H."/>
            <person name="LaButti K.M."/>
            <person name="Lechner B.E."/>
            <person name="Liimatainen K."/>
            <person name="Lipzen A."/>
            <person name="Lukacs Z."/>
            <person name="Mihaltcheva S."/>
            <person name="Morgado L.N."/>
            <person name="Niskanen T."/>
            <person name="Noordeloos M.E."/>
            <person name="Ohm R.A."/>
            <person name="Ortiz-Santana B."/>
            <person name="Ovrebo C."/>
            <person name="Racz N."/>
            <person name="Riley R."/>
            <person name="Savchenko A."/>
            <person name="Shiryaev A."/>
            <person name="Soop K."/>
            <person name="Spirin V."/>
            <person name="Szebenyi C."/>
            <person name="Tomsovsky M."/>
            <person name="Tulloss R.E."/>
            <person name="Uehling J."/>
            <person name="Grigoriev I.V."/>
            <person name="Vagvolgyi C."/>
            <person name="Papp T."/>
            <person name="Martin F.M."/>
            <person name="Miettinen O."/>
            <person name="Hibbett D.S."/>
            <person name="Nagy L.G."/>
        </authorList>
    </citation>
    <scope>NUCLEOTIDE SEQUENCE [LARGE SCALE GENOMIC DNA]</scope>
    <source>
        <strain evidence="1 2">FP101781</strain>
    </source>
</reference>